<dbReference type="SMART" id="SM00327">
    <property type="entry name" value="VWA"/>
    <property type="match status" value="1"/>
</dbReference>
<dbReference type="CDD" id="cd00198">
    <property type="entry name" value="vWFA"/>
    <property type="match status" value="1"/>
</dbReference>
<evidence type="ECO:0000256" key="3">
    <source>
        <dbReference type="RuleBase" id="RU003322"/>
    </source>
</evidence>
<dbReference type="InterPro" id="IPR013126">
    <property type="entry name" value="Hsp_70_fam"/>
</dbReference>
<dbReference type="SUPFAM" id="SSF53067">
    <property type="entry name" value="Actin-like ATPase domain"/>
    <property type="match status" value="2"/>
</dbReference>
<dbReference type="RefSeq" id="WP_220681961.1">
    <property type="nucleotide sequence ID" value="NZ_CP037968.1"/>
</dbReference>
<keyword evidence="1 3" id="KW-0547">Nucleotide-binding</keyword>
<proteinExistence type="inferred from homology"/>
<sequence>MGLRVGIDLGTTFSAVAYVDERSGRPRIIKNRYDNNITPSVLCFHDTGVICGEEAKDLQSDGDPDAIAFFKRRMGDPHFQVTYHGKTYDAEALSAILLEHLIKEAEDVISQKITDAVITVPAYFNNSQRKATIRAGKRAGVNVICIVNEPTAAVFAYGLNKQNHDMTILVYDLGGGTFDVTLAKVSADAITILGTDGDHELGGKNWDDAIARYLANCFLEEYNIDIFEEHVDYNELMVAIEKAKKRLSSAENTIISLSCSGKTSTYEISRAQFANITSHLMNQTRSLTEGLLEEANLSHNGPLTWSGIDGVLLIGGSTRMPMVPEYIRKMMGREPLTGVNVDEAVALGAAIRANIDLDGKSLMSLPSGTSMRCTSGPTSYGLPGAKAIRDVISHSLGIIAANEDNTKFVNRIILKKNNPIPGTQTRPFSISTKKSGTHEVEVFMLQGESECPMDCSILGKYVFSGIEYTGKSKSVLDISYHYTQNGTVEVSAVQRETGKPLALRIEEIPADMSWVNQSPKELALAQRKSEMTTVFFAIDLSGSMSGQPLAEAKKAAHNFVKEMDLSCTDIGLIVFADSVRVILEPTHDIKAITRGIDSWRMSMVGYGNSAEPFTQCLGTQTRSTMKNLLLLRSADEHPVFVIVLTDGVWQCQRHAIVQANNCHKAGIQVIAIGFGSADKEFLRKISSTDESALFTNLNDLSSSLSKIAQAITEHEPGNNVQLLN</sequence>
<evidence type="ECO:0000256" key="2">
    <source>
        <dbReference type="ARBA" id="ARBA00022840"/>
    </source>
</evidence>
<name>A0A8G1A017_9EURY</name>
<feature type="coiled-coil region" evidence="4">
    <location>
        <begin position="233"/>
        <end position="260"/>
    </location>
</feature>
<accession>A0A8G1A017</accession>
<evidence type="ECO:0000313" key="7">
    <source>
        <dbReference type="Proteomes" id="UP000826709"/>
    </source>
</evidence>
<dbReference type="SUPFAM" id="SSF100920">
    <property type="entry name" value="Heat shock protein 70kD (HSP70), peptide-binding domain"/>
    <property type="match status" value="1"/>
</dbReference>
<dbReference type="CDD" id="cd24029">
    <property type="entry name" value="ASKHA_NBD_HSP70_DnaK_HscA_HscC"/>
    <property type="match status" value="1"/>
</dbReference>
<evidence type="ECO:0000259" key="5">
    <source>
        <dbReference type="PROSITE" id="PS50234"/>
    </source>
</evidence>
<dbReference type="PRINTS" id="PR00301">
    <property type="entry name" value="HEATSHOCK70"/>
</dbReference>
<dbReference type="Gene3D" id="3.30.420.40">
    <property type="match status" value="2"/>
</dbReference>
<dbReference type="Proteomes" id="UP000826709">
    <property type="component" value="Chromosome"/>
</dbReference>
<dbReference type="PROSITE" id="PS01036">
    <property type="entry name" value="HSP70_3"/>
    <property type="match status" value="1"/>
</dbReference>
<evidence type="ECO:0000256" key="4">
    <source>
        <dbReference type="SAM" id="Coils"/>
    </source>
</evidence>
<keyword evidence="7" id="KW-1185">Reference proteome</keyword>
<dbReference type="Gene3D" id="3.40.50.410">
    <property type="entry name" value="von Willebrand factor, type A domain"/>
    <property type="match status" value="1"/>
</dbReference>
<dbReference type="InterPro" id="IPR029047">
    <property type="entry name" value="HSP70_peptide-bd_sf"/>
</dbReference>
<dbReference type="GO" id="GO:0140662">
    <property type="term" value="F:ATP-dependent protein folding chaperone"/>
    <property type="evidence" value="ECO:0007669"/>
    <property type="project" value="InterPro"/>
</dbReference>
<dbReference type="InterPro" id="IPR043129">
    <property type="entry name" value="ATPase_NBD"/>
</dbReference>
<comment type="similarity">
    <text evidence="3">Belongs to the heat shock protein 70 family.</text>
</comment>
<dbReference type="SUPFAM" id="SSF53300">
    <property type="entry name" value="vWA-like"/>
    <property type="match status" value="1"/>
</dbReference>
<dbReference type="InterPro" id="IPR002035">
    <property type="entry name" value="VWF_A"/>
</dbReference>
<evidence type="ECO:0000313" key="6">
    <source>
        <dbReference type="EMBL" id="QYZ78218.1"/>
    </source>
</evidence>
<dbReference type="Gene3D" id="2.60.34.10">
    <property type="entry name" value="Substrate Binding Domain Of DNAk, Chain A, domain 1"/>
    <property type="match status" value="1"/>
</dbReference>
<keyword evidence="2 3" id="KW-0067">ATP-binding</keyword>
<dbReference type="PROSITE" id="PS50234">
    <property type="entry name" value="VWFA"/>
    <property type="match status" value="1"/>
</dbReference>
<gene>
    <name evidence="6" type="ORF">E2N92_01615</name>
</gene>
<dbReference type="GO" id="GO:0005524">
    <property type="term" value="F:ATP binding"/>
    <property type="evidence" value="ECO:0007669"/>
    <property type="project" value="UniProtKB-KW"/>
</dbReference>
<dbReference type="InterPro" id="IPR018181">
    <property type="entry name" value="Heat_shock_70_CS"/>
</dbReference>
<dbReference type="EMBL" id="CP037968">
    <property type="protein sequence ID" value="QYZ78218.1"/>
    <property type="molecule type" value="Genomic_DNA"/>
</dbReference>
<protein>
    <submittedName>
        <fullName evidence="6">VWA domain-containing protein</fullName>
    </submittedName>
</protein>
<dbReference type="KEGG" id="mfk:E2N92_01615"/>
<dbReference type="PANTHER" id="PTHR19375">
    <property type="entry name" value="HEAT SHOCK PROTEIN 70KDA"/>
    <property type="match status" value="1"/>
</dbReference>
<reference evidence="6" key="2">
    <citation type="submission" date="2019-03" db="EMBL/GenBank/DDBJ databases">
        <authorList>
            <person name="Chen S.-C."/>
            <person name="Wu S.-Y."/>
            <person name="Lai M.-C."/>
        </authorList>
    </citation>
    <scope>NUCLEOTIDE SEQUENCE</scope>
    <source>
        <strain evidence="6">ML15</strain>
    </source>
</reference>
<reference evidence="6" key="1">
    <citation type="journal article" date="2005" name="Int. J. Syst. Evol. Microbiol.">
        <title>Methanofollis formosanus sp. nov., isolated from a fish pond.</title>
        <authorList>
            <person name="Wu S.Y."/>
            <person name="Chen S.C."/>
            <person name="Lai M.C."/>
        </authorList>
    </citation>
    <scope>NUCLEOTIDE SEQUENCE</scope>
    <source>
        <strain evidence="6">ML15</strain>
    </source>
</reference>
<dbReference type="InterPro" id="IPR036465">
    <property type="entry name" value="vWFA_dom_sf"/>
</dbReference>
<dbReference type="AlphaFoldDB" id="A0A8G1A017"/>
<dbReference type="Pfam" id="PF00012">
    <property type="entry name" value="HSP70"/>
    <property type="match status" value="1"/>
</dbReference>
<dbReference type="Pfam" id="PF00092">
    <property type="entry name" value="VWA"/>
    <property type="match status" value="1"/>
</dbReference>
<evidence type="ECO:0000256" key="1">
    <source>
        <dbReference type="ARBA" id="ARBA00022741"/>
    </source>
</evidence>
<keyword evidence="4" id="KW-0175">Coiled coil</keyword>
<dbReference type="PROSITE" id="PS00297">
    <property type="entry name" value="HSP70_1"/>
    <property type="match status" value="1"/>
</dbReference>
<dbReference type="FunFam" id="3.30.420.40:FF:000069">
    <property type="entry name" value="Heat shock protein 70"/>
    <property type="match status" value="1"/>
</dbReference>
<dbReference type="FunFam" id="3.90.640.10:FF:000003">
    <property type="entry name" value="Molecular chaperone DnaK"/>
    <property type="match status" value="1"/>
</dbReference>
<dbReference type="Gene3D" id="3.90.640.10">
    <property type="entry name" value="Actin, Chain A, domain 4"/>
    <property type="match status" value="1"/>
</dbReference>
<dbReference type="OrthoDB" id="144895at2157"/>
<feature type="domain" description="VWFA" evidence="5">
    <location>
        <begin position="533"/>
        <end position="711"/>
    </location>
</feature>
<organism evidence="6 7">
    <name type="scientific">Methanofollis formosanus</name>
    <dbReference type="NCBI Taxonomy" id="299308"/>
    <lineage>
        <taxon>Archaea</taxon>
        <taxon>Methanobacteriati</taxon>
        <taxon>Methanobacteriota</taxon>
        <taxon>Stenosarchaea group</taxon>
        <taxon>Methanomicrobia</taxon>
        <taxon>Methanomicrobiales</taxon>
        <taxon>Methanomicrobiaceae</taxon>
        <taxon>Methanofollis</taxon>
    </lineage>
</organism>